<dbReference type="RefSeq" id="WP_284215498.1">
    <property type="nucleotide sequence ID" value="NZ_BSOT01000001.1"/>
</dbReference>
<name>A0AA37SV01_9ALTE</name>
<comment type="caution">
    <text evidence="1">The sequence shown here is derived from an EMBL/GenBank/DDBJ whole genome shotgun (WGS) entry which is preliminary data.</text>
</comment>
<dbReference type="AlphaFoldDB" id="A0AA37SV01"/>
<protein>
    <submittedName>
        <fullName evidence="1">Uncharacterized protein</fullName>
    </submittedName>
</protein>
<evidence type="ECO:0000313" key="1">
    <source>
        <dbReference type="EMBL" id="GLR69179.1"/>
    </source>
</evidence>
<proteinExistence type="predicted"/>
<dbReference type="Proteomes" id="UP001156601">
    <property type="component" value="Unassembled WGS sequence"/>
</dbReference>
<reference evidence="1" key="1">
    <citation type="journal article" date="2014" name="Int. J. Syst. Evol. Microbiol.">
        <title>Complete genome sequence of Corynebacterium casei LMG S-19264T (=DSM 44701T), isolated from a smear-ripened cheese.</title>
        <authorList>
            <consortium name="US DOE Joint Genome Institute (JGI-PGF)"/>
            <person name="Walter F."/>
            <person name="Albersmeier A."/>
            <person name="Kalinowski J."/>
            <person name="Ruckert C."/>
        </authorList>
    </citation>
    <scope>NUCLEOTIDE SEQUENCE</scope>
    <source>
        <strain evidence="1">NBRC 110023</strain>
    </source>
</reference>
<evidence type="ECO:0000313" key="2">
    <source>
        <dbReference type="Proteomes" id="UP001156601"/>
    </source>
</evidence>
<reference evidence="1" key="2">
    <citation type="submission" date="2023-01" db="EMBL/GenBank/DDBJ databases">
        <title>Draft genome sequence of Agaribacter marinus strain NBRC 110023.</title>
        <authorList>
            <person name="Sun Q."/>
            <person name="Mori K."/>
        </authorList>
    </citation>
    <scope>NUCLEOTIDE SEQUENCE</scope>
    <source>
        <strain evidence="1">NBRC 110023</strain>
    </source>
</reference>
<gene>
    <name evidence="1" type="ORF">GCM10007852_00870</name>
</gene>
<sequence>MKTYPIENEQGKLHAFEIDNFRIGRRGATKVIAGVPGVVILRQPKKLFSWFREEVFCEFELKGICFQIDEPYGDNSRYWIGQKEEGSWSPQLDIIHQAFLSV</sequence>
<dbReference type="EMBL" id="BSOT01000001">
    <property type="protein sequence ID" value="GLR69179.1"/>
    <property type="molecule type" value="Genomic_DNA"/>
</dbReference>
<keyword evidence="2" id="KW-1185">Reference proteome</keyword>
<organism evidence="1 2">
    <name type="scientific">Agaribacter marinus</name>
    <dbReference type="NCBI Taxonomy" id="1431249"/>
    <lineage>
        <taxon>Bacteria</taxon>
        <taxon>Pseudomonadati</taxon>
        <taxon>Pseudomonadota</taxon>
        <taxon>Gammaproteobacteria</taxon>
        <taxon>Alteromonadales</taxon>
        <taxon>Alteromonadaceae</taxon>
        <taxon>Agaribacter</taxon>
    </lineage>
</organism>
<accession>A0AA37SV01</accession>